<name>A0A0F7FBL9_PAEDU</name>
<evidence type="ECO:0000313" key="2">
    <source>
        <dbReference type="Proteomes" id="UP000034189"/>
    </source>
</evidence>
<dbReference type="Proteomes" id="UP000034189">
    <property type="component" value="Chromosome"/>
</dbReference>
<sequence>MTLLLASLGEDLAVLAADTAISTMIDGKWYRAADDYRKLHVVGDDLVFLSGDVNLSEWTIQKYKQSEAKGPKELRRLMRQEYDKYCRIRPGFAERDDCIGLLAFLCAMEGGKPVGYLIDSAKNFEIERCQAPENDSVTVAAGINDEVAGAFLKEAYARGVGAVQAYGYVFDRLAGEQIGGNADVYLMDRNGIRIIHSQTIAEPPLNRVGPEYTVFSKELDERVRTLMLSAIITGSHINVGNGTFTVDGSTGHMRTTSGEFSGSITASTVTGSTIQTATSTRRIILDPNGLRSFDGNGTRRISIDTNDGFGTQELRFYGATGGKSGVVSGSDGRLNVAASSGLLVLAGPTVVLGGEANVEDFPITHTIAVGSDVSTFDFNGVQVVNLSALDSLQSEVSTLSSSISGKAERSESGYNLAFDLTTRNLKMYSRTGALLATVNIPA</sequence>
<organism evidence="1 2">
    <name type="scientific">Paenibacillus durus ATCC 35681</name>
    <dbReference type="NCBI Taxonomy" id="1333534"/>
    <lineage>
        <taxon>Bacteria</taxon>
        <taxon>Bacillati</taxon>
        <taxon>Bacillota</taxon>
        <taxon>Bacilli</taxon>
        <taxon>Bacillales</taxon>
        <taxon>Paenibacillaceae</taxon>
        <taxon>Paenibacillus</taxon>
    </lineage>
</organism>
<protein>
    <submittedName>
        <fullName evidence="1">Uncharacterized protein</fullName>
    </submittedName>
</protein>
<accession>A0A0F7FBL9</accession>
<dbReference type="EMBL" id="CP011114">
    <property type="protein sequence ID" value="AKG35640.1"/>
    <property type="molecule type" value="Genomic_DNA"/>
</dbReference>
<dbReference type="AlphaFoldDB" id="A0A0F7FBL9"/>
<dbReference type="RefSeq" id="WP_025696284.1">
    <property type="nucleotide sequence ID" value="NZ_ASQQ01000437.1"/>
</dbReference>
<reference evidence="1 2" key="1">
    <citation type="submission" date="2015-03" db="EMBL/GenBank/DDBJ databases">
        <authorList>
            <person name="Abdul Halim M."/>
        </authorList>
    </citation>
    <scope>NUCLEOTIDE SEQUENCE [LARGE SCALE GENOMIC DNA]</scope>
    <source>
        <strain evidence="1 2">ATCC 35681</strain>
    </source>
</reference>
<dbReference type="HOGENOM" id="CLU_619409_0_0_9"/>
<proteinExistence type="predicted"/>
<gene>
    <name evidence="1" type="ORF">VK70_14525</name>
</gene>
<reference evidence="1 2" key="2">
    <citation type="journal article" date="2016" name="Genome Announc.">
        <title>Genome Sequence of a Gram-Positive Diazotroph, Paenibacillus durus Type Strain ATCC 35681.</title>
        <authorList>
            <person name="Halim M.A."/>
            <person name="Rahman A.Y."/>
            <person name="Sim K.S."/>
            <person name="Yam H.C."/>
            <person name="Rahim A.A."/>
            <person name="Ghazali A.H."/>
            <person name="Najimudin N."/>
        </authorList>
    </citation>
    <scope>NUCLEOTIDE SEQUENCE [LARGE SCALE GENOMIC DNA]</scope>
    <source>
        <strain evidence="1 2">ATCC 35681</strain>
    </source>
</reference>
<dbReference type="PATRIC" id="fig|1333534.5.peg.3201"/>
<evidence type="ECO:0000313" key="1">
    <source>
        <dbReference type="EMBL" id="AKG35640.1"/>
    </source>
</evidence>
<dbReference type="OrthoDB" id="2548468at2"/>